<reference evidence="1" key="1">
    <citation type="submission" date="2023-07" db="EMBL/GenBank/DDBJ databases">
        <title>draft genome sequence of fig (Ficus carica).</title>
        <authorList>
            <person name="Takahashi T."/>
            <person name="Nishimura K."/>
        </authorList>
    </citation>
    <scope>NUCLEOTIDE SEQUENCE</scope>
</reference>
<evidence type="ECO:0000313" key="2">
    <source>
        <dbReference type="Proteomes" id="UP001187192"/>
    </source>
</evidence>
<keyword evidence="2" id="KW-1185">Reference proteome</keyword>
<protein>
    <submittedName>
        <fullName evidence="1">Uncharacterized protein</fullName>
    </submittedName>
</protein>
<evidence type="ECO:0000313" key="1">
    <source>
        <dbReference type="EMBL" id="GMN37561.1"/>
    </source>
</evidence>
<dbReference type="EMBL" id="BTGU01000007">
    <property type="protein sequence ID" value="GMN37561.1"/>
    <property type="molecule type" value="Genomic_DNA"/>
</dbReference>
<sequence>MVVRHFYFFPDQSIWRKLLRVHGGKEWATRLHIEDPSSLFVGKITNRRKFADFMAILCSAVEFLLSVLDMRLTLQWLTSTYGGLRSDNGRRRLVEAQMSRGQMLTQHSPC</sequence>
<dbReference type="AlphaFoldDB" id="A0AA88A597"/>
<accession>A0AA88A597</accession>
<comment type="caution">
    <text evidence="1">The sequence shown here is derived from an EMBL/GenBank/DDBJ whole genome shotgun (WGS) entry which is preliminary data.</text>
</comment>
<organism evidence="1 2">
    <name type="scientific">Ficus carica</name>
    <name type="common">Common fig</name>
    <dbReference type="NCBI Taxonomy" id="3494"/>
    <lineage>
        <taxon>Eukaryota</taxon>
        <taxon>Viridiplantae</taxon>
        <taxon>Streptophyta</taxon>
        <taxon>Embryophyta</taxon>
        <taxon>Tracheophyta</taxon>
        <taxon>Spermatophyta</taxon>
        <taxon>Magnoliopsida</taxon>
        <taxon>eudicotyledons</taxon>
        <taxon>Gunneridae</taxon>
        <taxon>Pentapetalae</taxon>
        <taxon>rosids</taxon>
        <taxon>fabids</taxon>
        <taxon>Rosales</taxon>
        <taxon>Moraceae</taxon>
        <taxon>Ficeae</taxon>
        <taxon>Ficus</taxon>
    </lineage>
</organism>
<gene>
    <name evidence="1" type="ORF">TIFTF001_006920</name>
</gene>
<dbReference type="Proteomes" id="UP001187192">
    <property type="component" value="Unassembled WGS sequence"/>
</dbReference>
<name>A0AA88A597_FICCA</name>
<proteinExistence type="predicted"/>